<keyword evidence="7" id="KW-0997">Cell inner membrane</keyword>
<evidence type="ECO:0000256" key="4">
    <source>
        <dbReference type="ARBA" id="ARBA00022692"/>
    </source>
</evidence>
<dbReference type="AlphaFoldDB" id="A0AAE2ZQX8"/>
<comment type="function">
    <text evidence="7">Part of the tripartite ATP-independent periplasmic (TRAP) transport system.</text>
</comment>
<name>A0AAE2ZQX8_9HYPH</name>
<comment type="subunit">
    <text evidence="7">The complex comprises the extracytoplasmic solute receptor protein and the two transmembrane proteins.</text>
</comment>
<comment type="similarity">
    <text evidence="7">Belongs to the TRAP transporter small permease family.</text>
</comment>
<evidence type="ECO:0000313" key="10">
    <source>
        <dbReference type="Proteomes" id="UP001196509"/>
    </source>
</evidence>
<feature type="transmembrane region" description="Helical" evidence="7">
    <location>
        <begin position="93"/>
        <end position="115"/>
    </location>
</feature>
<keyword evidence="10" id="KW-1185">Reference proteome</keyword>
<feature type="domain" description="Tripartite ATP-independent periplasmic transporters DctQ component" evidence="8">
    <location>
        <begin position="28"/>
        <end position="159"/>
    </location>
</feature>
<evidence type="ECO:0000256" key="6">
    <source>
        <dbReference type="ARBA" id="ARBA00023136"/>
    </source>
</evidence>
<comment type="subcellular location">
    <subcellularLocation>
        <location evidence="7">Cell inner membrane</location>
        <topology evidence="7">Multi-pass membrane protein</topology>
    </subcellularLocation>
    <subcellularLocation>
        <location evidence="1">Cell membrane</location>
        <topology evidence="1">Multi-pass membrane protein</topology>
    </subcellularLocation>
</comment>
<feature type="transmembrane region" description="Helical" evidence="7">
    <location>
        <begin position="12"/>
        <end position="40"/>
    </location>
</feature>
<dbReference type="GO" id="GO:0005886">
    <property type="term" value="C:plasma membrane"/>
    <property type="evidence" value="ECO:0007669"/>
    <property type="project" value="UniProtKB-SubCell"/>
</dbReference>
<feature type="transmembrane region" description="Helical" evidence="7">
    <location>
        <begin position="52"/>
        <end position="72"/>
    </location>
</feature>
<evidence type="ECO:0000256" key="2">
    <source>
        <dbReference type="ARBA" id="ARBA00022448"/>
    </source>
</evidence>
<dbReference type="GO" id="GO:0022857">
    <property type="term" value="F:transmembrane transporter activity"/>
    <property type="evidence" value="ECO:0007669"/>
    <property type="project" value="UniProtKB-UniRule"/>
</dbReference>
<evidence type="ECO:0000313" key="9">
    <source>
        <dbReference type="EMBL" id="MBW8639316.1"/>
    </source>
</evidence>
<dbReference type="EMBL" id="JAICBX010000004">
    <property type="protein sequence ID" value="MBW8639316.1"/>
    <property type="molecule type" value="Genomic_DNA"/>
</dbReference>
<keyword evidence="5 7" id="KW-1133">Transmembrane helix</keyword>
<comment type="caution">
    <text evidence="9">The sequence shown here is derived from an EMBL/GenBank/DDBJ whole genome shotgun (WGS) entry which is preliminary data.</text>
</comment>
<organism evidence="9 10">
    <name type="scientific">Flavimaribacter sediminis</name>
    <dbReference type="NCBI Taxonomy" id="2865987"/>
    <lineage>
        <taxon>Bacteria</taxon>
        <taxon>Pseudomonadati</taxon>
        <taxon>Pseudomonadota</taxon>
        <taxon>Alphaproteobacteria</taxon>
        <taxon>Hyphomicrobiales</taxon>
        <taxon>Rhizobiaceae</taxon>
        <taxon>Flavimaribacter</taxon>
    </lineage>
</organism>
<keyword evidence="3" id="KW-1003">Cell membrane</keyword>
<feature type="transmembrane region" description="Helical" evidence="7">
    <location>
        <begin position="135"/>
        <end position="157"/>
    </location>
</feature>
<dbReference type="InterPro" id="IPR055348">
    <property type="entry name" value="DctQ"/>
</dbReference>
<evidence type="ECO:0000259" key="8">
    <source>
        <dbReference type="Pfam" id="PF04290"/>
    </source>
</evidence>
<protein>
    <recommendedName>
        <fullName evidence="7">TRAP transporter small permease protein</fullName>
    </recommendedName>
</protein>
<evidence type="ECO:0000256" key="3">
    <source>
        <dbReference type="ARBA" id="ARBA00022475"/>
    </source>
</evidence>
<evidence type="ECO:0000256" key="5">
    <source>
        <dbReference type="ARBA" id="ARBA00022989"/>
    </source>
</evidence>
<gene>
    <name evidence="9" type="ORF">K1W69_19130</name>
</gene>
<dbReference type="RefSeq" id="WP_220230054.1">
    <property type="nucleotide sequence ID" value="NZ_JAICBX010000004.1"/>
</dbReference>
<evidence type="ECO:0000256" key="1">
    <source>
        <dbReference type="ARBA" id="ARBA00004651"/>
    </source>
</evidence>
<keyword evidence="4 7" id="KW-0812">Transmembrane</keyword>
<dbReference type="Proteomes" id="UP001196509">
    <property type="component" value="Unassembled WGS sequence"/>
</dbReference>
<keyword evidence="2 7" id="KW-0813">Transport</keyword>
<sequence>MHRTLNTVVDFLARYTALAGGLVLIAVVLMACVSIAGRAMIGLGLGPVPGDFELVEIGVGFAVFCFLPWCQFKSGHARVDLFKPVFGDAFNRFIDFVANLLMLIVAFLIAWRLWLGMLDKKSYLETTFILQFPVWIAYAAGLLGAVVFVIVSAYCLLRTLYDPAERLP</sequence>
<proteinExistence type="inferred from homology"/>
<keyword evidence="6 7" id="KW-0472">Membrane</keyword>
<dbReference type="PROSITE" id="PS51257">
    <property type="entry name" value="PROKAR_LIPOPROTEIN"/>
    <property type="match status" value="1"/>
</dbReference>
<reference evidence="9" key="1">
    <citation type="submission" date="2021-08" db="EMBL/GenBank/DDBJ databases">
        <title>Hoeflea bacterium WL0058 sp. nov., isolated from the sediment.</title>
        <authorList>
            <person name="Wang L."/>
            <person name="Zhang D."/>
        </authorList>
    </citation>
    <scope>NUCLEOTIDE SEQUENCE</scope>
    <source>
        <strain evidence="9">WL0058</strain>
    </source>
</reference>
<accession>A0AAE2ZQX8</accession>
<dbReference type="Pfam" id="PF04290">
    <property type="entry name" value="DctQ"/>
    <property type="match status" value="1"/>
</dbReference>
<evidence type="ECO:0000256" key="7">
    <source>
        <dbReference type="RuleBase" id="RU369079"/>
    </source>
</evidence>